<gene>
    <name evidence="2" type="ORF">METZ01_LOCUS473850</name>
</gene>
<reference evidence="2" key="1">
    <citation type="submission" date="2018-05" db="EMBL/GenBank/DDBJ databases">
        <authorList>
            <person name="Lanie J.A."/>
            <person name="Ng W.-L."/>
            <person name="Kazmierczak K.M."/>
            <person name="Andrzejewski T.M."/>
            <person name="Davidsen T.M."/>
            <person name="Wayne K.J."/>
            <person name="Tettelin H."/>
            <person name="Glass J.I."/>
            <person name="Rusch D."/>
            <person name="Podicherti R."/>
            <person name="Tsui H.-C.T."/>
            <person name="Winkler M.E."/>
        </authorList>
    </citation>
    <scope>NUCLEOTIDE SEQUENCE</scope>
</reference>
<sequence length="134" mass="15739">PGDPHNPKEIGFIRFFFGMYADTSPIFMRNYVKNKDAVWLTKHYWNLYIISFIILGVISPWLIVWLAFMFSWSWILTMHLNWNGHKEGKPTNLGWISNIFLGGEDYHKNHHDNPSKLIMGSKDISGKYIIPLLQ</sequence>
<dbReference type="AlphaFoldDB" id="A0A383BLB6"/>
<feature type="non-terminal residue" evidence="2">
    <location>
        <position position="1"/>
    </location>
</feature>
<feature type="transmembrane region" description="Helical" evidence="1">
    <location>
        <begin position="12"/>
        <end position="32"/>
    </location>
</feature>
<proteinExistence type="predicted"/>
<accession>A0A383BLB6</accession>
<evidence type="ECO:0000256" key="1">
    <source>
        <dbReference type="SAM" id="Phobius"/>
    </source>
</evidence>
<keyword evidence="1" id="KW-0812">Transmembrane</keyword>
<name>A0A383BLB6_9ZZZZ</name>
<organism evidence="2">
    <name type="scientific">marine metagenome</name>
    <dbReference type="NCBI Taxonomy" id="408172"/>
    <lineage>
        <taxon>unclassified sequences</taxon>
        <taxon>metagenomes</taxon>
        <taxon>ecological metagenomes</taxon>
    </lineage>
</organism>
<evidence type="ECO:0008006" key="3">
    <source>
        <dbReference type="Google" id="ProtNLM"/>
    </source>
</evidence>
<protein>
    <recommendedName>
        <fullName evidence="3">Fatty acid desaturase domain-containing protein</fullName>
    </recommendedName>
</protein>
<dbReference type="EMBL" id="UINC01201592">
    <property type="protein sequence ID" value="SVE20996.1"/>
    <property type="molecule type" value="Genomic_DNA"/>
</dbReference>
<keyword evidence="1" id="KW-1133">Transmembrane helix</keyword>
<evidence type="ECO:0000313" key="2">
    <source>
        <dbReference type="EMBL" id="SVE20996.1"/>
    </source>
</evidence>
<keyword evidence="1" id="KW-0472">Membrane</keyword>
<feature type="transmembrane region" description="Helical" evidence="1">
    <location>
        <begin position="44"/>
        <end position="75"/>
    </location>
</feature>